<sequence>MVALPKRSEGEGMEELRVQNNDRSDCRGERYCRGISVMYEGYKCDWFDRVVEWWRAFDINVAMKSLCCAFELY</sequence>
<dbReference type="EMBL" id="LFZO01000440">
    <property type="protein sequence ID" value="KXT08471.1"/>
    <property type="molecule type" value="Genomic_DNA"/>
</dbReference>
<reference evidence="1 2" key="1">
    <citation type="submission" date="2015-07" db="EMBL/GenBank/DDBJ databases">
        <title>Comparative genomics of the Sigatoka disease complex on banana suggests a link between parallel evolutionary changes in Pseudocercospora fijiensis and Pseudocercospora eumusae and increased virulence on the banana host.</title>
        <authorList>
            <person name="Chang T.-C."/>
            <person name="Salvucci A."/>
            <person name="Crous P.W."/>
            <person name="Stergiopoulos I."/>
        </authorList>
    </citation>
    <scope>NUCLEOTIDE SEQUENCE [LARGE SCALE GENOMIC DNA]</scope>
    <source>
        <strain evidence="1 2">CBS 116634</strain>
    </source>
</reference>
<keyword evidence="2" id="KW-1185">Reference proteome</keyword>
<evidence type="ECO:0000313" key="2">
    <source>
        <dbReference type="Proteomes" id="UP000073492"/>
    </source>
</evidence>
<comment type="caution">
    <text evidence="1">The sequence shown here is derived from an EMBL/GenBank/DDBJ whole genome shotgun (WGS) entry which is preliminary data.</text>
</comment>
<gene>
    <name evidence="1" type="ORF">AC579_4419</name>
</gene>
<dbReference type="AlphaFoldDB" id="A0A139I169"/>
<protein>
    <submittedName>
        <fullName evidence="1">Uncharacterized protein</fullName>
    </submittedName>
</protein>
<organism evidence="1 2">
    <name type="scientific">Pseudocercospora musae</name>
    <dbReference type="NCBI Taxonomy" id="113226"/>
    <lineage>
        <taxon>Eukaryota</taxon>
        <taxon>Fungi</taxon>
        <taxon>Dikarya</taxon>
        <taxon>Ascomycota</taxon>
        <taxon>Pezizomycotina</taxon>
        <taxon>Dothideomycetes</taxon>
        <taxon>Dothideomycetidae</taxon>
        <taxon>Mycosphaerellales</taxon>
        <taxon>Mycosphaerellaceae</taxon>
        <taxon>Pseudocercospora</taxon>
    </lineage>
</organism>
<accession>A0A139I169</accession>
<evidence type="ECO:0000313" key="1">
    <source>
        <dbReference type="EMBL" id="KXT08471.1"/>
    </source>
</evidence>
<dbReference type="Proteomes" id="UP000073492">
    <property type="component" value="Unassembled WGS sequence"/>
</dbReference>
<name>A0A139I169_9PEZI</name>
<proteinExistence type="predicted"/>